<dbReference type="CDD" id="cd01425">
    <property type="entry name" value="RPS2"/>
    <property type="match status" value="1"/>
</dbReference>
<dbReference type="Pfam" id="PF00318">
    <property type="entry name" value="Ribosomal_S2"/>
    <property type="match status" value="1"/>
</dbReference>
<dbReference type="GO" id="GO:0022627">
    <property type="term" value="C:cytosolic small ribosomal subunit"/>
    <property type="evidence" value="ECO:0007669"/>
    <property type="project" value="TreeGrafter"/>
</dbReference>
<dbReference type="PRINTS" id="PR00395">
    <property type="entry name" value="RIBOSOMALS2"/>
</dbReference>
<dbReference type="InterPro" id="IPR023591">
    <property type="entry name" value="Ribosomal_uS2_flav_dom_sf"/>
</dbReference>
<organism evidence="6 7">
    <name type="scientific">Candidatus Kuenenbacteria bacterium CG1_02_38_13</name>
    <dbReference type="NCBI Taxonomy" id="1805235"/>
    <lineage>
        <taxon>Bacteria</taxon>
        <taxon>Candidatus Kueneniibacteriota</taxon>
    </lineage>
</organism>
<dbReference type="HAMAP" id="MF_00291_B">
    <property type="entry name" value="Ribosomal_uS2_B"/>
    <property type="match status" value="1"/>
</dbReference>
<comment type="caution">
    <text evidence="6">The sequence shown here is derived from an EMBL/GenBank/DDBJ whole genome shotgun (WGS) entry which is preliminary data.</text>
</comment>
<dbReference type="NCBIfam" id="TIGR01011">
    <property type="entry name" value="rpsB_bact"/>
    <property type="match status" value="1"/>
</dbReference>
<evidence type="ECO:0000256" key="3">
    <source>
        <dbReference type="ARBA" id="ARBA00023274"/>
    </source>
</evidence>
<dbReference type="SUPFAM" id="SSF52313">
    <property type="entry name" value="Ribosomal protein S2"/>
    <property type="match status" value="1"/>
</dbReference>
<comment type="similarity">
    <text evidence="1 5">Belongs to the universal ribosomal protein uS2 family.</text>
</comment>
<protein>
    <recommendedName>
        <fullName evidence="4 5">Small ribosomal subunit protein uS2</fullName>
    </recommendedName>
</protein>
<keyword evidence="3 5" id="KW-0687">Ribonucleoprotein</keyword>
<dbReference type="PANTHER" id="PTHR12534:SF0">
    <property type="entry name" value="SMALL RIBOSOMAL SUBUNIT PROTEIN US2M"/>
    <property type="match status" value="1"/>
</dbReference>
<evidence type="ECO:0000256" key="4">
    <source>
        <dbReference type="ARBA" id="ARBA00035256"/>
    </source>
</evidence>
<evidence type="ECO:0000256" key="5">
    <source>
        <dbReference type="HAMAP-Rule" id="MF_00291"/>
    </source>
</evidence>
<proteinExistence type="inferred from homology"/>
<accession>A0A1J4TZR7</accession>
<evidence type="ECO:0000256" key="1">
    <source>
        <dbReference type="ARBA" id="ARBA00006242"/>
    </source>
</evidence>
<dbReference type="Gene3D" id="1.10.287.610">
    <property type="entry name" value="Helix hairpin bin"/>
    <property type="match status" value="1"/>
</dbReference>
<gene>
    <name evidence="5" type="primary">rpsB</name>
    <name evidence="6" type="ORF">AUJ29_00890</name>
</gene>
<dbReference type="InterPro" id="IPR005706">
    <property type="entry name" value="Ribosomal_uS2_bac/mit/plastid"/>
</dbReference>
<dbReference type="Proteomes" id="UP000182465">
    <property type="component" value="Unassembled WGS sequence"/>
</dbReference>
<dbReference type="EMBL" id="MNVB01000023">
    <property type="protein sequence ID" value="OIO17724.1"/>
    <property type="molecule type" value="Genomic_DNA"/>
</dbReference>
<dbReference type="AlphaFoldDB" id="A0A1J4TZR7"/>
<evidence type="ECO:0000313" key="7">
    <source>
        <dbReference type="Proteomes" id="UP000182465"/>
    </source>
</evidence>
<dbReference type="GO" id="GO:0006412">
    <property type="term" value="P:translation"/>
    <property type="evidence" value="ECO:0007669"/>
    <property type="project" value="UniProtKB-UniRule"/>
</dbReference>
<dbReference type="PANTHER" id="PTHR12534">
    <property type="entry name" value="30S RIBOSOMAL PROTEIN S2 PROKARYOTIC AND ORGANELLAR"/>
    <property type="match status" value="1"/>
</dbReference>
<name>A0A1J4TZR7_9BACT</name>
<dbReference type="GO" id="GO:0003735">
    <property type="term" value="F:structural constituent of ribosome"/>
    <property type="evidence" value="ECO:0007669"/>
    <property type="project" value="InterPro"/>
</dbReference>
<sequence length="245" mass="27571">MKLPELKEMMEAGMHFGHMPSKWNPKMSKYIFGVRNNVHIFDLEKTIETLARALGVVKSTVANGGVVLFLGTKKQARWIVEEQAKNVVMPYIVEHWIGGTITNFVEIHKLVKKLEILEKRSADLDYEKKYTKWERSQFAKEIEKLNKNIGGIRYMKKIPDLVYIVGIKDEKTAVAEARAKGVKTVGIVDTNADPDDVTYPIAANDDAIKSITMITKLVAQAVEEGKGEVSIASAEKPIEQKEKNN</sequence>
<keyword evidence="2 5" id="KW-0689">Ribosomal protein</keyword>
<evidence type="ECO:0000256" key="2">
    <source>
        <dbReference type="ARBA" id="ARBA00022980"/>
    </source>
</evidence>
<reference evidence="6 7" key="1">
    <citation type="journal article" date="2016" name="Environ. Microbiol.">
        <title>Genomic resolution of a cold subsurface aquifer community provides metabolic insights for novel microbes adapted to high CO concentrations.</title>
        <authorList>
            <person name="Probst A.J."/>
            <person name="Castelle C.J."/>
            <person name="Singh A."/>
            <person name="Brown C.T."/>
            <person name="Anantharaman K."/>
            <person name="Sharon I."/>
            <person name="Hug L.A."/>
            <person name="Burstein D."/>
            <person name="Emerson J.B."/>
            <person name="Thomas B.C."/>
            <person name="Banfield J.F."/>
        </authorList>
    </citation>
    <scope>NUCLEOTIDE SEQUENCE [LARGE SCALE GENOMIC DNA]</scope>
    <source>
        <strain evidence="6">CG1_02_38_13</strain>
    </source>
</reference>
<evidence type="ECO:0000313" key="6">
    <source>
        <dbReference type="EMBL" id="OIO17724.1"/>
    </source>
</evidence>
<dbReference type="InterPro" id="IPR001865">
    <property type="entry name" value="Ribosomal_uS2"/>
</dbReference>
<dbReference type="Gene3D" id="3.40.50.10490">
    <property type="entry name" value="Glucose-6-phosphate isomerase like protein, domain 1"/>
    <property type="match status" value="1"/>
</dbReference>